<sequence length="1545" mass="168805">MAASPGGIPAELQESISAFLGTKKVLLVTSIQLQVKSKYYDYILVLTPWRAYVLPVMLPVRVHSSFSFLEVREMTVQEPSLVVIETDAVSYAFRFMSFDDLEQVVIHVTMSLKKVFPDSSPGLLLKNSPPNLYERIRQITDSLEEMLQSSPGPCGGFSETYAALCDYNGFAFREEIQWDVDNIYHSQDCREFNLLDFSHLESRDVALSVAALSFNLWFTKLSCKDFRLNQEISEQLLYMLSKSVMLEELVLENSGLKAEFAQRMAQALSNHPDSVLHTINLAGNQLEDRGIVAFSRHVEKCPKGLQSLSLARTMLTAKGDPCVSISSPLSCKALADNKATASSLRHLDLSGNPGTLAGDDIVNLQSLLHQCHVLSHLSLAGTDCPLDALFGALIHGCHTSLVHLDLSKNVYSHKRVKTISPDIKEFFSQACALRHVSLAGTKLPTDAVRALLQGLVDNSHISDLCLDLSSCELRSAGAQVIQDLIPDASSISDLDLSDNGFDPDMVTLVLSIGRSKSIRHVSLGKNFNIKSKEGLLDVLHRIVQLTQEDDCPLQSLSVAESRLKLGTNVLLSALGSNTSLIALDISGNAMGDTGAKMLAKALQINTKLRTVIWDRNNTTAHGLLEVAQALERNYTLKSMPLPMSDVMQAYRSHPEKTEEAVHKLQSCLARNQLRRTLPTQTFRLQQGILTTSSEQMVNEICLSVQKHVDILSACPGREAEVDILCAEEAIRNANLSVSILPLLYEAGNTPYQNGKLQHKLECLTEEALQICGREIQAIMQAVLDTAHNLCPDVVQKSRVRDQLVNAMSERIYLQDHLNLSTVLDQMINDVFSKLNEIKLSVTAAVADCIMDAVLGELTIAQCKLAESLPRQGLDLPALLPELAEDDAVVLMRGRNPPDLTAEELVSTEAITVILSSQYKMALRRKNKHFRSIRPTPTVRSKATTRVSLCYDWGTSDVSEPSSILTPIQRPRPRSPPRGVARHSTASALPTPGAWAKVTVTTMRRPGEAKCQPESSNPFMDLPTAGQKLEHCTKARPRPNSRHKQPPSKPNVQPVACKNSEDRSITRVDEGLDDFFAKRLITEELPPTAPETCLGSAPLAPSGSRTLKKKIGNFFAFKKPKSSRGSRCEKEPEGGPAIPRSRRSMLSDILRAPSKAGEAGKPLSKSEEGGLAAEPRAEPEHCQTPDSARRIRPKYSREGKSQSLILLSGEDEDALGVRHDKKRHLEKSEGELPSSFEQRVQVMLHRIGVTKAPATEGKKQQSKDNEIKKAGSDGDIVDSSADSPPTLKARTHSVSTDAPFRSPATAMEPSTGPAEPQTAWKALGRQLPAEPQATSSDQPQCSFVLAEPGGLMEPGVREGWSSSLPRTGRSVPAALPRRVSHGGEMVAGSPLPPLPVPPDTEDNRLTPRLVAPRGTSRRAVSVHEEQLREPECPAELGSKWGLEWDPKPPLYPMLEETAGTVPMRLRRKTKHDSLPEPEEEPTLSSDAAGATPQDCPHAGLEELQAGAGTDSKWPQAPAQTVANAQDSAAVDQRCLVPGRGEPARGQ</sequence>
<dbReference type="EMBL" id="AKCR02000188">
    <property type="protein sequence ID" value="PKK18675.1"/>
    <property type="molecule type" value="Genomic_DNA"/>
</dbReference>
<feature type="region of interest" description="Disordered" evidence="9">
    <location>
        <begin position="1118"/>
        <end position="1235"/>
    </location>
</feature>
<dbReference type="InterPro" id="IPR032675">
    <property type="entry name" value="LRR_dom_sf"/>
</dbReference>
<keyword evidence="4" id="KW-1003">Cell membrane</keyword>
<keyword evidence="5" id="KW-0963">Cytoplasm</keyword>
<accession>A0A2I0LML5</accession>
<comment type="similarity">
    <text evidence="3">Belongs to the CARMIL family.</text>
</comment>
<evidence type="ECO:0000259" key="11">
    <source>
        <dbReference type="Pfam" id="PF17888"/>
    </source>
</evidence>
<dbReference type="InterPro" id="IPR001611">
    <property type="entry name" value="Leu-rich_rpt"/>
</dbReference>
<dbReference type="PANTHER" id="PTHR24112:SF32">
    <property type="entry name" value="CAPPING PROTEIN, ARP2_3 AND MYOSIN-I LINKER PROTEIN 2"/>
    <property type="match status" value="1"/>
</dbReference>
<evidence type="ECO:0000313" key="13">
    <source>
        <dbReference type="Proteomes" id="UP000053872"/>
    </source>
</evidence>
<feature type="region of interest" description="Disordered" evidence="9">
    <location>
        <begin position="1004"/>
        <end position="1023"/>
    </location>
</feature>
<evidence type="ECO:0000256" key="2">
    <source>
        <dbReference type="ARBA" id="ARBA00004496"/>
    </source>
</evidence>
<dbReference type="PANTHER" id="PTHR24112">
    <property type="entry name" value="LEUCINE-RICH REPEAT, ISOFORM F-RELATED"/>
    <property type="match status" value="1"/>
</dbReference>
<dbReference type="Gene3D" id="6.10.140.1850">
    <property type="match status" value="1"/>
</dbReference>
<comment type="subcellular location">
    <subcellularLocation>
        <location evidence="1">Cell membrane</location>
    </subcellularLocation>
    <subcellularLocation>
        <location evidence="2">Cytoplasm</location>
    </subcellularLocation>
</comment>
<feature type="region of interest" description="Disordered" evidence="9">
    <location>
        <begin position="960"/>
        <end position="993"/>
    </location>
</feature>
<dbReference type="InParanoid" id="A0A2I0LML5"/>
<feature type="compositionally biased region" description="Polar residues" evidence="9">
    <location>
        <begin position="1516"/>
        <end position="1525"/>
    </location>
</feature>
<dbReference type="FunFam" id="3.80.10.10:FF:000009">
    <property type="entry name" value="F-actin-uncapping protein LRRC16A isoform X1"/>
    <property type="match status" value="1"/>
</dbReference>
<evidence type="ECO:0000313" key="12">
    <source>
        <dbReference type="EMBL" id="PKK18675.1"/>
    </source>
</evidence>
<organism evidence="12 13">
    <name type="scientific">Columba livia</name>
    <name type="common">Rock dove</name>
    <dbReference type="NCBI Taxonomy" id="8932"/>
    <lineage>
        <taxon>Eukaryota</taxon>
        <taxon>Metazoa</taxon>
        <taxon>Chordata</taxon>
        <taxon>Craniata</taxon>
        <taxon>Vertebrata</taxon>
        <taxon>Euteleostomi</taxon>
        <taxon>Archelosauria</taxon>
        <taxon>Archosauria</taxon>
        <taxon>Dinosauria</taxon>
        <taxon>Saurischia</taxon>
        <taxon>Theropoda</taxon>
        <taxon>Coelurosauria</taxon>
        <taxon>Aves</taxon>
        <taxon>Neognathae</taxon>
        <taxon>Neoaves</taxon>
        <taxon>Columbimorphae</taxon>
        <taxon>Columbiformes</taxon>
        <taxon>Columbidae</taxon>
        <taxon>Columba</taxon>
    </lineage>
</organism>
<protein>
    <submittedName>
        <fullName evidence="12">RGD motif, leucine rich repeats, tropomodulin domain and proline-rich containing</fullName>
    </submittedName>
</protein>
<keyword evidence="6" id="KW-0433">Leucine-rich repeat</keyword>
<evidence type="ECO:0000256" key="7">
    <source>
        <dbReference type="ARBA" id="ARBA00022737"/>
    </source>
</evidence>
<feature type="region of interest" description="Disordered" evidence="9">
    <location>
        <begin position="1450"/>
        <end position="1545"/>
    </location>
</feature>
<feature type="compositionally biased region" description="Basic and acidic residues" evidence="9">
    <location>
        <begin position="1420"/>
        <end position="1430"/>
    </location>
</feature>
<evidence type="ECO:0000256" key="8">
    <source>
        <dbReference type="ARBA" id="ARBA00023136"/>
    </source>
</evidence>
<keyword evidence="8" id="KW-0472">Membrane</keyword>
<comment type="caution">
    <text evidence="12">The sequence shown here is derived from an EMBL/GenBank/DDBJ whole genome shotgun (WGS) entry which is preliminary data.</text>
</comment>
<dbReference type="Pfam" id="PF13516">
    <property type="entry name" value="LRR_6"/>
    <property type="match status" value="2"/>
</dbReference>
<feature type="compositionally biased region" description="Basic and acidic residues" evidence="9">
    <location>
        <begin position="1174"/>
        <end position="1199"/>
    </location>
</feature>
<proteinExistence type="inferred from homology"/>
<gene>
    <name evidence="12" type="primary">RLTPR</name>
    <name evidence="12" type="ORF">A306_00012753</name>
</gene>
<feature type="region of interest" description="Disordered" evidence="9">
    <location>
        <begin position="1034"/>
        <end position="1063"/>
    </location>
</feature>
<feature type="region of interest" description="Disordered" evidence="9">
    <location>
        <begin position="1247"/>
        <end position="1430"/>
    </location>
</feature>
<dbReference type="Pfam" id="PF16000">
    <property type="entry name" value="CARMIL_C"/>
    <property type="match status" value="1"/>
</dbReference>
<feature type="compositionally biased region" description="Polar residues" evidence="9">
    <location>
        <begin position="1331"/>
        <end position="1340"/>
    </location>
</feature>
<dbReference type="InterPro" id="IPR011993">
    <property type="entry name" value="PH-like_dom_sf"/>
</dbReference>
<dbReference type="InterPro" id="IPR051279">
    <property type="entry name" value="PP1-Reg/Actin-Interact_Protein"/>
</dbReference>
<dbReference type="GO" id="GO:0034315">
    <property type="term" value="P:regulation of Arp2/3 complex-mediated actin nucleation"/>
    <property type="evidence" value="ECO:0007669"/>
    <property type="project" value="TreeGrafter"/>
</dbReference>
<dbReference type="Pfam" id="PF17888">
    <property type="entry name" value="Carm_PH"/>
    <property type="match status" value="1"/>
</dbReference>
<dbReference type="STRING" id="8932.A0A2I0LML5"/>
<dbReference type="GO" id="GO:0005737">
    <property type="term" value="C:cytoplasm"/>
    <property type="evidence" value="ECO:0007669"/>
    <property type="project" value="UniProtKB-SubCell"/>
</dbReference>
<evidence type="ECO:0000256" key="1">
    <source>
        <dbReference type="ARBA" id="ARBA00004236"/>
    </source>
</evidence>
<dbReference type="SUPFAM" id="SSF52047">
    <property type="entry name" value="RNI-like"/>
    <property type="match status" value="2"/>
</dbReference>
<keyword evidence="13" id="KW-1185">Reference proteome</keyword>
<dbReference type="InterPro" id="IPR041245">
    <property type="entry name" value="CARMIL_PH"/>
</dbReference>
<dbReference type="SMART" id="SM00368">
    <property type="entry name" value="LRR_RI"/>
    <property type="match status" value="6"/>
</dbReference>
<evidence type="ECO:0000256" key="4">
    <source>
        <dbReference type="ARBA" id="ARBA00022475"/>
    </source>
</evidence>
<dbReference type="GO" id="GO:0016477">
    <property type="term" value="P:cell migration"/>
    <property type="evidence" value="ECO:0007669"/>
    <property type="project" value="TreeGrafter"/>
</dbReference>
<dbReference type="GO" id="GO:0030027">
    <property type="term" value="C:lamellipodium"/>
    <property type="evidence" value="ECO:0007669"/>
    <property type="project" value="TreeGrafter"/>
</dbReference>
<dbReference type="Gene3D" id="3.80.10.10">
    <property type="entry name" value="Ribonuclease Inhibitor"/>
    <property type="match status" value="1"/>
</dbReference>
<feature type="compositionally biased region" description="Basic and acidic residues" evidence="9">
    <location>
        <begin position="1255"/>
        <end position="1271"/>
    </location>
</feature>
<evidence type="ECO:0000256" key="3">
    <source>
        <dbReference type="ARBA" id="ARBA00007298"/>
    </source>
</evidence>
<dbReference type="GO" id="GO:0005886">
    <property type="term" value="C:plasma membrane"/>
    <property type="evidence" value="ECO:0007669"/>
    <property type="project" value="UniProtKB-SubCell"/>
</dbReference>
<name>A0A2I0LML5_COLLI</name>
<keyword evidence="7" id="KW-0677">Repeat</keyword>
<reference evidence="12 13" key="1">
    <citation type="journal article" date="2013" name="Science">
        <title>Genomic diversity and evolution of the head crest in the rock pigeon.</title>
        <authorList>
            <person name="Shapiro M.D."/>
            <person name="Kronenberg Z."/>
            <person name="Li C."/>
            <person name="Domyan E.T."/>
            <person name="Pan H."/>
            <person name="Campbell M."/>
            <person name="Tan H."/>
            <person name="Huff C.D."/>
            <person name="Hu H."/>
            <person name="Vickrey A.I."/>
            <person name="Nielsen S.C."/>
            <person name="Stringham S.A."/>
            <person name="Hu H."/>
            <person name="Willerslev E."/>
            <person name="Gilbert M.T."/>
            <person name="Yandell M."/>
            <person name="Zhang G."/>
            <person name="Wang J."/>
        </authorList>
    </citation>
    <scope>NUCLEOTIDE SEQUENCE [LARGE SCALE GENOMIC DNA]</scope>
    <source>
        <tissue evidence="12">Blood</tissue>
    </source>
</reference>
<evidence type="ECO:0000256" key="9">
    <source>
        <dbReference type="SAM" id="MobiDB-lite"/>
    </source>
</evidence>
<feature type="domain" description="CARMIL C-terminal" evidence="10">
    <location>
        <begin position="786"/>
        <end position="1123"/>
    </location>
</feature>
<evidence type="ECO:0000256" key="6">
    <source>
        <dbReference type="ARBA" id="ARBA00022614"/>
    </source>
</evidence>
<feature type="compositionally biased region" description="Basic residues" evidence="9">
    <location>
        <begin position="1034"/>
        <end position="1045"/>
    </location>
</feature>
<dbReference type="InterPro" id="IPR031943">
    <property type="entry name" value="CARMIL_C"/>
</dbReference>
<evidence type="ECO:0000259" key="10">
    <source>
        <dbReference type="Pfam" id="PF16000"/>
    </source>
</evidence>
<dbReference type="Proteomes" id="UP000053872">
    <property type="component" value="Unassembled WGS sequence"/>
</dbReference>
<evidence type="ECO:0000256" key="5">
    <source>
        <dbReference type="ARBA" id="ARBA00022490"/>
    </source>
</evidence>
<dbReference type="Gene3D" id="2.30.29.30">
    <property type="entry name" value="Pleckstrin-homology domain (PH domain)/Phosphotyrosine-binding domain (PTB)"/>
    <property type="match status" value="1"/>
</dbReference>
<feature type="domain" description="CARMIL pleckstrin homology" evidence="11">
    <location>
        <begin position="25"/>
        <end position="117"/>
    </location>
</feature>